<name>A0A6J6C8A9_9ZZZZ</name>
<keyword evidence="2 5" id="KW-0812">Transmembrane</keyword>
<evidence type="ECO:0000259" key="6">
    <source>
        <dbReference type="Pfam" id="PF00892"/>
    </source>
</evidence>
<dbReference type="SUPFAM" id="SSF103481">
    <property type="entry name" value="Multidrug resistance efflux transporter EmrE"/>
    <property type="match status" value="2"/>
</dbReference>
<proteinExistence type="predicted"/>
<gene>
    <name evidence="7" type="ORF">UFOPK1506_00206</name>
</gene>
<feature type="transmembrane region" description="Helical" evidence="5">
    <location>
        <begin position="264"/>
        <end position="282"/>
    </location>
</feature>
<feature type="transmembrane region" description="Helical" evidence="5">
    <location>
        <begin position="35"/>
        <end position="54"/>
    </location>
</feature>
<feature type="transmembrane region" description="Helical" evidence="5">
    <location>
        <begin position="60"/>
        <end position="82"/>
    </location>
</feature>
<feature type="domain" description="EamA" evidence="6">
    <location>
        <begin position="148"/>
        <end position="281"/>
    </location>
</feature>
<dbReference type="Pfam" id="PF00892">
    <property type="entry name" value="EamA"/>
    <property type="match status" value="2"/>
</dbReference>
<dbReference type="PANTHER" id="PTHR32322:SF2">
    <property type="entry name" value="EAMA DOMAIN-CONTAINING PROTEIN"/>
    <property type="match status" value="1"/>
</dbReference>
<feature type="transmembrane region" description="Helical" evidence="5">
    <location>
        <begin position="89"/>
        <end position="108"/>
    </location>
</feature>
<evidence type="ECO:0000256" key="2">
    <source>
        <dbReference type="ARBA" id="ARBA00022692"/>
    </source>
</evidence>
<evidence type="ECO:0000313" key="7">
    <source>
        <dbReference type="EMBL" id="CAB4547364.1"/>
    </source>
</evidence>
<dbReference type="PANTHER" id="PTHR32322">
    <property type="entry name" value="INNER MEMBRANE TRANSPORTER"/>
    <property type="match status" value="1"/>
</dbReference>
<comment type="subcellular location">
    <subcellularLocation>
        <location evidence="1">Membrane</location>
        <topology evidence="1">Multi-pass membrane protein</topology>
    </subcellularLocation>
</comment>
<feature type="transmembrane region" description="Helical" evidence="5">
    <location>
        <begin position="143"/>
        <end position="167"/>
    </location>
</feature>
<keyword evidence="3 5" id="KW-1133">Transmembrane helix</keyword>
<dbReference type="EMBL" id="CAEZSV010000021">
    <property type="protein sequence ID" value="CAB4547364.1"/>
    <property type="molecule type" value="Genomic_DNA"/>
</dbReference>
<feature type="transmembrane region" description="Helical" evidence="5">
    <location>
        <begin position="6"/>
        <end position="23"/>
    </location>
</feature>
<dbReference type="InterPro" id="IPR000620">
    <property type="entry name" value="EamA_dom"/>
</dbReference>
<accession>A0A6J6C8A9</accession>
<evidence type="ECO:0000256" key="5">
    <source>
        <dbReference type="SAM" id="Phobius"/>
    </source>
</evidence>
<dbReference type="InterPro" id="IPR037185">
    <property type="entry name" value="EmrE-like"/>
</dbReference>
<organism evidence="7">
    <name type="scientific">freshwater metagenome</name>
    <dbReference type="NCBI Taxonomy" id="449393"/>
    <lineage>
        <taxon>unclassified sequences</taxon>
        <taxon>metagenomes</taxon>
        <taxon>ecological metagenomes</taxon>
    </lineage>
</organism>
<feature type="transmembrane region" description="Helical" evidence="5">
    <location>
        <begin position="208"/>
        <end position="229"/>
    </location>
</feature>
<dbReference type="InterPro" id="IPR050638">
    <property type="entry name" value="AA-Vitamin_Transporters"/>
</dbReference>
<feature type="domain" description="EamA" evidence="6">
    <location>
        <begin position="2"/>
        <end position="132"/>
    </location>
</feature>
<protein>
    <submittedName>
        <fullName evidence="7">Unannotated protein</fullName>
    </submittedName>
</protein>
<reference evidence="7" key="1">
    <citation type="submission" date="2020-05" db="EMBL/GenBank/DDBJ databases">
        <authorList>
            <person name="Chiriac C."/>
            <person name="Salcher M."/>
            <person name="Ghai R."/>
            <person name="Kavagutti S V."/>
        </authorList>
    </citation>
    <scope>NUCLEOTIDE SEQUENCE</scope>
</reference>
<evidence type="ECO:0000256" key="1">
    <source>
        <dbReference type="ARBA" id="ARBA00004141"/>
    </source>
</evidence>
<keyword evidence="4 5" id="KW-0472">Membrane</keyword>
<dbReference type="AlphaFoldDB" id="A0A6J6C8A9"/>
<feature type="transmembrane region" description="Helical" evidence="5">
    <location>
        <begin position="114"/>
        <end position="131"/>
    </location>
</feature>
<feature type="transmembrane region" description="Helical" evidence="5">
    <location>
        <begin position="179"/>
        <end position="196"/>
    </location>
</feature>
<dbReference type="GO" id="GO:0016020">
    <property type="term" value="C:membrane"/>
    <property type="evidence" value="ECO:0007669"/>
    <property type="project" value="UniProtKB-SubCell"/>
</dbReference>
<evidence type="ECO:0000256" key="4">
    <source>
        <dbReference type="ARBA" id="ARBA00023136"/>
    </source>
</evidence>
<feature type="transmembrane region" description="Helical" evidence="5">
    <location>
        <begin position="235"/>
        <end position="257"/>
    </location>
</feature>
<evidence type="ECO:0000256" key="3">
    <source>
        <dbReference type="ARBA" id="ARBA00022989"/>
    </source>
</evidence>
<sequence length="283" mass="29776">MGPLLALISSITWGLADFLGGLASRRTRIVRVLPISYLSGAVVVTFFSIFLIPGELNSDSYLYGFFAAFFGVPAIALLYVALSRGPMGIVSPITALMAAFVPVITGLLRGDQVSGIGYFGMALAALSVILVSQEQKSESAQPITLSTLLICVASGTLIGAYLTVLGLAPSNQGIWTSTVARWFGFIFVGVFFLMRLKAISKDEKTQPFPWALAIVAGIFDASANGIYQIATQKGVLAIVAVLASLYPAATALLARIILNERLRLIQNVGVVLALAAAACLTLA</sequence>